<proteinExistence type="predicted"/>
<reference evidence="1" key="1">
    <citation type="submission" date="2014-11" db="EMBL/GenBank/DDBJ databases">
        <authorList>
            <person name="Amaro Gonzalez C."/>
        </authorList>
    </citation>
    <scope>NUCLEOTIDE SEQUENCE</scope>
</reference>
<organism evidence="1">
    <name type="scientific">Anguilla anguilla</name>
    <name type="common">European freshwater eel</name>
    <name type="synonym">Muraena anguilla</name>
    <dbReference type="NCBI Taxonomy" id="7936"/>
    <lineage>
        <taxon>Eukaryota</taxon>
        <taxon>Metazoa</taxon>
        <taxon>Chordata</taxon>
        <taxon>Craniata</taxon>
        <taxon>Vertebrata</taxon>
        <taxon>Euteleostomi</taxon>
        <taxon>Actinopterygii</taxon>
        <taxon>Neopterygii</taxon>
        <taxon>Teleostei</taxon>
        <taxon>Anguilliformes</taxon>
        <taxon>Anguillidae</taxon>
        <taxon>Anguilla</taxon>
    </lineage>
</organism>
<name>A0A0E9WK22_ANGAN</name>
<evidence type="ECO:0000313" key="1">
    <source>
        <dbReference type="EMBL" id="JAH89813.1"/>
    </source>
</evidence>
<accession>A0A0E9WK22</accession>
<protein>
    <submittedName>
        <fullName evidence="1">Uncharacterized protein</fullName>
    </submittedName>
</protein>
<sequence>MTYWQCIVCMSNLAYLYVENVLLEISMYPVNKYNFNSLCIRGVLRSLCIEGLNI</sequence>
<dbReference type="EMBL" id="GBXM01018764">
    <property type="protein sequence ID" value="JAH89813.1"/>
    <property type="molecule type" value="Transcribed_RNA"/>
</dbReference>
<reference evidence="1" key="2">
    <citation type="journal article" date="2015" name="Fish Shellfish Immunol.">
        <title>Early steps in the European eel (Anguilla anguilla)-Vibrio vulnificus interaction in the gills: Role of the RtxA13 toxin.</title>
        <authorList>
            <person name="Callol A."/>
            <person name="Pajuelo D."/>
            <person name="Ebbesson L."/>
            <person name="Teles M."/>
            <person name="MacKenzie S."/>
            <person name="Amaro C."/>
        </authorList>
    </citation>
    <scope>NUCLEOTIDE SEQUENCE</scope>
</reference>
<dbReference type="AlphaFoldDB" id="A0A0E9WK22"/>